<comment type="caution">
    <text evidence="1">The sequence shown here is derived from an EMBL/GenBank/DDBJ whole genome shotgun (WGS) entry which is preliminary data.</text>
</comment>
<keyword evidence="2" id="KW-1185">Reference proteome</keyword>
<evidence type="ECO:0000313" key="1">
    <source>
        <dbReference type="EMBL" id="KAF2626736.1"/>
    </source>
</evidence>
<protein>
    <submittedName>
        <fullName evidence="1">Uncharacterized protein</fullName>
    </submittedName>
</protein>
<dbReference type="EMBL" id="MU006720">
    <property type="protein sequence ID" value="KAF2626736.1"/>
    <property type="molecule type" value="Genomic_DNA"/>
</dbReference>
<gene>
    <name evidence="1" type="ORF">BU25DRAFT_492059</name>
</gene>
<dbReference type="Proteomes" id="UP000799754">
    <property type="component" value="Unassembled WGS sequence"/>
</dbReference>
<evidence type="ECO:0000313" key="2">
    <source>
        <dbReference type="Proteomes" id="UP000799754"/>
    </source>
</evidence>
<proteinExistence type="predicted"/>
<reference evidence="1" key="1">
    <citation type="journal article" date="2020" name="Stud. Mycol.">
        <title>101 Dothideomycetes genomes: a test case for predicting lifestyles and emergence of pathogens.</title>
        <authorList>
            <person name="Haridas S."/>
            <person name="Albert R."/>
            <person name="Binder M."/>
            <person name="Bloem J."/>
            <person name="Labutti K."/>
            <person name="Salamov A."/>
            <person name="Andreopoulos B."/>
            <person name="Baker S."/>
            <person name="Barry K."/>
            <person name="Bills G."/>
            <person name="Bluhm B."/>
            <person name="Cannon C."/>
            <person name="Castanera R."/>
            <person name="Culley D."/>
            <person name="Daum C."/>
            <person name="Ezra D."/>
            <person name="Gonzalez J."/>
            <person name="Henrissat B."/>
            <person name="Kuo A."/>
            <person name="Liang C."/>
            <person name="Lipzen A."/>
            <person name="Lutzoni F."/>
            <person name="Magnuson J."/>
            <person name="Mondo S."/>
            <person name="Nolan M."/>
            <person name="Ohm R."/>
            <person name="Pangilinan J."/>
            <person name="Park H.-J."/>
            <person name="Ramirez L."/>
            <person name="Alfaro M."/>
            <person name="Sun H."/>
            <person name="Tritt A."/>
            <person name="Yoshinaga Y."/>
            <person name="Zwiers L.-H."/>
            <person name="Turgeon B."/>
            <person name="Goodwin S."/>
            <person name="Spatafora J."/>
            <person name="Crous P."/>
            <person name="Grigoriev I."/>
        </authorList>
    </citation>
    <scope>NUCLEOTIDE SEQUENCE</scope>
    <source>
        <strain evidence="1">CBS 525.71</strain>
    </source>
</reference>
<name>A0ACB6RXG7_9PLEO</name>
<sequence length="905" mass="100924">MADALDETEERRIRHISGYPDFGYPPEWIPMGLGGDRALYRRPRVVPVYNPIVHAQYGDQNQGGFDPFDTSMMGQQMSTSGCQDIEQTEESRSEDCDWHAATREQEQRYARLRQSEQQLEPEQGHVQMAETEKSLGTRVIRNSPAQQSREIGEATGPRRYGISPQPSSSSDDGETSSPKFNSAQPPPHVKSLSGTTLHDVLTGEKGSGCQIVRHIHACSIRYSEKPDGHFEHFHHNDDDDPGPTKPHPHYEQIAVNGEIVVRHDTGVESTPMDNHTGPIPYRTASITAAHDEDDIALIHADPVTSRTVSVVVSHEDGIPPENRTNITLSRFRRAQIMQTGRALENVHARRNERDVEGREALESAGLNTSNTPSNSTSSGNAGQRNEGDEPSSVGIQHNHPNSPTEEEIARLHNTPVQWPQPAHHANETDQSRRAHSGDSMEADRQAEIDRDLDTVYDKYAQFQADEFVRQYPHLAEQGRQQEQGHAPDMRGGYGLDRASEEEEETSVEEAQWLDRQQLLAAQQQEHSPRERAAEAERAFWQRHREGLDADTTRWNERRAAGRVRCAAYPMDLDREFVYQRHFESADEAVVNEEELRPVSYRHQPRRRLFGAEDAPVRQSAHHCELRQRPNFLALEEDVLQAETLEQCESIGNSLAELQLALNRRHADLTEARRLRQNARSAARAARANVHRDLQRLAIASTSLQFSAVATRTLMQNARNAARVCRNFDVDDEERYSFTAQYPMNYDGVSQFGDGEDEGNEDERDVMDDLASHRSGSAPPHIRGGAADEDDAERLSKKCSAPAYVGLSSDDNSVTATTTVASSSCNKSLSPPRIRGGVSDPYKFIGRPAIGYADPRDLGIVYVPTDPGPPTHHALACCYTCTPLRSSGGGESREFGARIGVSGRTA</sequence>
<organism evidence="1 2">
    <name type="scientific">Macroventuria anomochaeta</name>
    <dbReference type="NCBI Taxonomy" id="301207"/>
    <lineage>
        <taxon>Eukaryota</taxon>
        <taxon>Fungi</taxon>
        <taxon>Dikarya</taxon>
        <taxon>Ascomycota</taxon>
        <taxon>Pezizomycotina</taxon>
        <taxon>Dothideomycetes</taxon>
        <taxon>Pleosporomycetidae</taxon>
        <taxon>Pleosporales</taxon>
        <taxon>Pleosporineae</taxon>
        <taxon>Didymellaceae</taxon>
        <taxon>Macroventuria</taxon>
    </lineage>
</organism>
<accession>A0ACB6RXG7</accession>